<dbReference type="AlphaFoldDB" id="A0AAN7ALC4"/>
<dbReference type="EMBL" id="MU864362">
    <property type="protein sequence ID" value="KAK4190944.1"/>
    <property type="molecule type" value="Genomic_DNA"/>
</dbReference>
<gene>
    <name evidence="1" type="ORF">QBC35DRAFT_471315</name>
</gene>
<proteinExistence type="predicted"/>
<accession>A0AAN7ALC4</accession>
<evidence type="ECO:0000313" key="1">
    <source>
        <dbReference type="EMBL" id="KAK4190944.1"/>
    </source>
</evidence>
<keyword evidence="2" id="KW-1185">Reference proteome</keyword>
<evidence type="ECO:0000313" key="2">
    <source>
        <dbReference type="Proteomes" id="UP001302126"/>
    </source>
</evidence>
<reference evidence="1" key="1">
    <citation type="journal article" date="2023" name="Mol. Phylogenet. Evol.">
        <title>Genome-scale phylogeny and comparative genomics of the fungal order Sordariales.</title>
        <authorList>
            <person name="Hensen N."/>
            <person name="Bonometti L."/>
            <person name="Westerberg I."/>
            <person name="Brannstrom I.O."/>
            <person name="Guillou S."/>
            <person name="Cros-Aarteil S."/>
            <person name="Calhoun S."/>
            <person name="Haridas S."/>
            <person name="Kuo A."/>
            <person name="Mondo S."/>
            <person name="Pangilinan J."/>
            <person name="Riley R."/>
            <person name="LaButti K."/>
            <person name="Andreopoulos B."/>
            <person name="Lipzen A."/>
            <person name="Chen C."/>
            <person name="Yan M."/>
            <person name="Daum C."/>
            <person name="Ng V."/>
            <person name="Clum A."/>
            <person name="Steindorff A."/>
            <person name="Ohm R.A."/>
            <person name="Martin F."/>
            <person name="Silar P."/>
            <person name="Natvig D.O."/>
            <person name="Lalanne C."/>
            <person name="Gautier V."/>
            <person name="Ament-Velasquez S.L."/>
            <person name="Kruys A."/>
            <person name="Hutchinson M.I."/>
            <person name="Powell A.J."/>
            <person name="Barry K."/>
            <person name="Miller A.N."/>
            <person name="Grigoriev I.V."/>
            <person name="Debuchy R."/>
            <person name="Gladieux P."/>
            <person name="Hiltunen Thoren M."/>
            <person name="Johannesson H."/>
        </authorList>
    </citation>
    <scope>NUCLEOTIDE SEQUENCE</scope>
    <source>
        <strain evidence="1">PSN309</strain>
    </source>
</reference>
<organism evidence="1 2">
    <name type="scientific">Podospora australis</name>
    <dbReference type="NCBI Taxonomy" id="1536484"/>
    <lineage>
        <taxon>Eukaryota</taxon>
        <taxon>Fungi</taxon>
        <taxon>Dikarya</taxon>
        <taxon>Ascomycota</taxon>
        <taxon>Pezizomycotina</taxon>
        <taxon>Sordariomycetes</taxon>
        <taxon>Sordariomycetidae</taxon>
        <taxon>Sordariales</taxon>
        <taxon>Podosporaceae</taxon>
        <taxon>Podospora</taxon>
    </lineage>
</organism>
<protein>
    <submittedName>
        <fullName evidence="1">Uncharacterized protein</fullName>
    </submittedName>
</protein>
<dbReference type="Proteomes" id="UP001302126">
    <property type="component" value="Unassembled WGS sequence"/>
</dbReference>
<reference evidence="1" key="2">
    <citation type="submission" date="2023-05" db="EMBL/GenBank/DDBJ databases">
        <authorList>
            <consortium name="Lawrence Berkeley National Laboratory"/>
            <person name="Steindorff A."/>
            <person name="Hensen N."/>
            <person name="Bonometti L."/>
            <person name="Westerberg I."/>
            <person name="Brannstrom I.O."/>
            <person name="Guillou S."/>
            <person name="Cros-Aarteil S."/>
            <person name="Calhoun S."/>
            <person name="Haridas S."/>
            <person name="Kuo A."/>
            <person name="Mondo S."/>
            <person name="Pangilinan J."/>
            <person name="Riley R."/>
            <person name="Labutti K."/>
            <person name="Andreopoulos B."/>
            <person name="Lipzen A."/>
            <person name="Chen C."/>
            <person name="Yanf M."/>
            <person name="Daum C."/>
            <person name="Ng V."/>
            <person name="Clum A."/>
            <person name="Ohm R."/>
            <person name="Martin F."/>
            <person name="Silar P."/>
            <person name="Natvig D."/>
            <person name="Lalanne C."/>
            <person name="Gautier V."/>
            <person name="Ament-Velasquez S.L."/>
            <person name="Kruys A."/>
            <person name="Hutchinson M.I."/>
            <person name="Powell A.J."/>
            <person name="Barry K."/>
            <person name="Miller A.N."/>
            <person name="Grigoriev I.V."/>
            <person name="Debuchy R."/>
            <person name="Gladieux P."/>
            <person name="Thoren M.H."/>
            <person name="Johannesson H."/>
        </authorList>
    </citation>
    <scope>NUCLEOTIDE SEQUENCE</scope>
    <source>
        <strain evidence="1">PSN309</strain>
    </source>
</reference>
<name>A0AAN7ALC4_9PEZI</name>
<sequence>MYAPVILARVIMMATSRISVHLDGSNCRPLLMAARPRPLLKWLLSAFWKACMSCTCIHPERRSVRGSAGSIPPAPLLWVRQRTGVTKVGARWLLWLQTSFCGRYLDRPFGRIGVSRAHHCSCSRVAAHERPLSLMWPRVSLRMATAPSSMRVFWHWLKKLFLFPVESMRLKLRRWVFRNASEPGSSWAAHDATVQIQATGSQRPLPASDQPPWKHSATRMQVKGLEAIWMPPNGLACLGDTAAAPQQLS</sequence>
<comment type="caution">
    <text evidence="1">The sequence shown here is derived from an EMBL/GenBank/DDBJ whole genome shotgun (WGS) entry which is preliminary data.</text>
</comment>